<name>A0ABZ1U381_9ACTN</name>
<proteinExistence type="predicted"/>
<reference evidence="1" key="1">
    <citation type="submission" date="2022-10" db="EMBL/GenBank/DDBJ databases">
        <title>The complete genomes of actinobacterial strains from the NBC collection.</title>
        <authorList>
            <person name="Joergensen T.S."/>
            <person name="Alvarez Arevalo M."/>
            <person name="Sterndorff E.B."/>
            <person name="Faurdal D."/>
            <person name="Vuksanovic O."/>
            <person name="Mourched A.-S."/>
            <person name="Charusanti P."/>
            <person name="Shaw S."/>
            <person name="Blin K."/>
            <person name="Weber T."/>
        </authorList>
    </citation>
    <scope>NUCLEOTIDE SEQUENCE</scope>
    <source>
        <strain evidence="1">NBC_00222</strain>
    </source>
</reference>
<keyword evidence="2" id="KW-1185">Reference proteome</keyword>
<dbReference type="Gene3D" id="3.30.460.40">
    <property type="match status" value="1"/>
</dbReference>
<dbReference type="Proteomes" id="UP001432222">
    <property type="component" value="Chromosome"/>
</dbReference>
<evidence type="ECO:0000313" key="1">
    <source>
        <dbReference type="EMBL" id="WUQ85660.1"/>
    </source>
</evidence>
<protein>
    <submittedName>
        <fullName evidence="1">Amino acid transporter</fullName>
    </submittedName>
</protein>
<organism evidence="1 2">
    <name type="scientific">Kitasatospora purpeofusca</name>
    <dbReference type="NCBI Taxonomy" id="67352"/>
    <lineage>
        <taxon>Bacteria</taxon>
        <taxon>Bacillati</taxon>
        <taxon>Actinomycetota</taxon>
        <taxon>Actinomycetes</taxon>
        <taxon>Kitasatosporales</taxon>
        <taxon>Streptomycetaceae</taxon>
        <taxon>Kitasatospora</taxon>
    </lineage>
</organism>
<dbReference type="RefSeq" id="WP_328956394.1">
    <property type="nucleotide sequence ID" value="NZ_CP108110.1"/>
</dbReference>
<sequence>MINRGKDHRSVEASAPLLEAGRLFAGFEGSWWIAGGWAVDLEVGRVRRAHTDVDVLVLARESELLARHFADRPLTVTDQQDGARRPWIPGEPLEPGRETLSLDAGPVEILFGAADGADWVFHRGRRTRRPLEALTRTSPGGMPYLSPEVVLLFKARDGRPKDDADFDDLAPLLTEEQRAWLAPRLAPPGAPAHPWSARLTAH</sequence>
<accession>A0ABZ1U381</accession>
<dbReference type="InterPro" id="IPR019646">
    <property type="entry name" value="Aminoglyc_AdlTrfase"/>
</dbReference>
<gene>
    <name evidence="1" type="ORF">OHA16_23445</name>
</gene>
<evidence type="ECO:0000313" key="2">
    <source>
        <dbReference type="Proteomes" id="UP001432222"/>
    </source>
</evidence>
<dbReference type="Pfam" id="PF10706">
    <property type="entry name" value="Aminoglyc_resit"/>
    <property type="match status" value="1"/>
</dbReference>
<dbReference type="EMBL" id="CP108110">
    <property type="protein sequence ID" value="WUQ85660.1"/>
    <property type="molecule type" value="Genomic_DNA"/>
</dbReference>